<organism evidence="5 6">
    <name type="scientific">Elliptochloris bilobata</name>
    <dbReference type="NCBI Taxonomy" id="381761"/>
    <lineage>
        <taxon>Eukaryota</taxon>
        <taxon>Viridiplantae</taxon>
        <taxon>Chlorophyta</taxon>
        <taxon>core chlorophytes</taxon>
        <taxon>Trebouxiophyceae</taxon>
        <taxon>Trebouxiophyceae incertae sedis</taxon>
        <taxon>Elliptochloris clade</taxon>
        <taxon>Elliptochloris</taxon>
    </lineage>
</organism>
<keyword evidence="1 3" id="KW-0853">WD repeat</keyword>
<feature type="region of interest" description="Disordered" evidence="4">
    <location>
        <begin position="455"/>
        <end position="492"/>
    </location>
</feature>
<gene>
    <name evidence="5" type="ORF">WJX81_008152</name>
</gene>
<evidence type="ECO:0000313" key="6">
    <source>
        <dbReference type="Proteomes" id="UP001445335"/>
    </source>
</evidence>
<evidence type="ECO:0000313" key="5">
    <source>
        <dbReference type="EMBL" id="KAK9842093.1"/>
    </source>
</evidence>
<feature type="repeat" description="WD" evidence="3">
    <location>
        <begin position="290"/>
        <end position="324"/>
    </location>
</feature>
<feature type="compositionally biased region" description="Polar residues" evidence="4">
    <location>
        <begin position="172"/>
        <end position="182"/>
    </location>
</feature>
<keyword evidence="2" id="KW-0677">Repeat</keyword>
<keyword evidence="6" id="KW-1185">Reference proteome</keyword>
<evidence type="ECO:0000256" key="3">
    <source>
        <dbReference type="PROSITE-ProRule" id="PRU00221"/>
    </source>
</evidence>
<dbReference type="InterPro" id="IPR051858">
    <property type="entry name" value="WD_repeat_GAD-1"/>
</dbReference>
<dbReference type="EMBL" id="JALJOU010000009">
    <property type="protein sequence ID" value="KAK9842093.1"/>
    <property type="molecule type" value="Genomic_DNA"/>
</dbReference>
<dbReference type="SMART" id="SM00320">
    <property type="entry name" value="WD40"/>
    <property type="match status" value="5"/>
</dbReference>
<dbReference type="GO" id="GO:0005634">
    <property type="term" value="C:nucleus"/>
    <property type="evidence" value="ECO:0007669"/>
    <property type="project" value="TreeGrafter"/>
</dbReference>
<dbReference type="Pfam" id="PF00400">
    <property type="entry name" value="WD40"/>
    <property type="match status" value="4"/>
</dbReference>
<dbReference type="SUPFAM" id="SSF50978">
    <property type="entry name" value="WD40 repeat-like"/>
    <property type="match status" value="1"/>
</dbReference>
<feature type="region of interest" description="Disordered" evidence="4">
    <location>
        <begin position="166"/>
        <end position="185"/>
    </location>
</feature>
<dbReference type="PRINTS" id="PR00320">
    <property type="entry name" value="GPROTEINBRPT"/>
</dbReference>
<dbReference type="PROSITE" id="PS00678">
    <property type="entry name" value="WD_REPEATS_1"/>
    <property type="match status" value="1"/>
</dbReference>
<evidence type="ECO:0008006" key="7">
    <source>
        <dbReference type="Google" id="ProtNLM"/>
    </source>
</evidence>
<dbReference type="PROSITE" id="PS50294">
    <property type="entry name" value="WD_REPEATS_REGION"/>
    <property type="match status" value="1"/>
</dbReference>
<feature type="repeat" description="WD" evidence="3">
    <location>
        <begin position="170"/>
        <end position="212"/>
    </location>
</feature>
<protein>
    <recommendedName>
        <fullName evidence="7">Transducin/WD40 repeat-like superfamily protein</fullName>
    </recommendedName>
</protein>
<evidence type="ECO:0000256" key="2">
    <source>
        <dbReference type="ARBA" id="ARBA00022737"/>
    </source>
</evidence>
<dbReference type="GO" id="GO:0035861">
    <property type="term" value="C:site of double-strand break"/>
    <property type="evidence" value="ECO:0007669"/>
    <property type="project" value="TreeGrafter"/>
</dbReference>
<name>A0AAW1S736_9CHLO</name>
<dbReference type="InterPro" id="IPR015943">
    <property type="entry name" value="WD40/YVTN_repeat-like_dom_sf"/>
</dbReference>
<dbReference type="AlphaFoldDB" id="A0AAW1S736"/>
<evidence type="ECO:0000256" key="4">
    <source>
        <dbReference type="SAM" id="MobiDB-lite"/>
    </source>
</evidence>
<comment type="caution">
    <text evidence="5">The sequence shown here is derived from an EMBL/GenBank/DDBJ whole genome shotgun (WGS) entry which is preliminary data.</text>
</comment>
<dbReference type="InterPro" id="IPR020472">
    <property type="entry name" value="WD40_PAC1"/>
</dbReference>
<sequence length="567" mass="61296">MAEDASAEDLAQEEMRAHFPMAFGAQEPERVRLDKIHAATLPEGLGSGLGEEDEEDDPWRLPITHEVAFEAQGKVVAALDVDRAGARVLAGSRDYGARIFDFNGMKADLRAFRQLVPCEGHPVHALSWSPSGDAFLCVTGSAKIKVYDRDSSERCESVLGDPYIRDTKNTKGHQSPCTSGQWHPTDRHTAVTASEDGTLRVWDTTTAGQRTVVKPSVDRPGRVAVTACAYGDDGALLAAGLASGTLQLWDIKGKFGTSAAIGQVLPPKAQMVAQQDWKYVSGGGRVVKGAHAPGGAITSLTFSRGGFTLLSRSDDETLKLWDTRKFKAPVHVWEGLPASFESTKAIFSPDERLVLTGTSADRSGRGGAVVFFDAKTHGLVRRVAMPSSAVGLAWHERLNQIFVGVGDKAGGGVRALYDPTYSERGVLLCAGRKLRAKDPFDFQAPLVIHTPHALPLFREPRPGGKRKREKERQDPVRSQMPDRGGAAPLKPGTGGLIGATGGTLLTQYVLKNQGMLRKPEDEDIRASILRHAGKEDDQFNTFTKAYAKTQPERILAEEEEEEEGGQG</sequence>
<dbReference type="Proteomes" id="UP001445335">
    <property type="component" value="Unassembled WGS sequence"/>
</dbReference>
<evidence type="ECO:0000256" key="1">
    <source>
        <dbReference type="ARBA" id="ARBA00022574"/>
    </source>
</evidence>
<dbReference type="InterPro" id="IPR036322">
    <property type="entry name" value="WD40_repeat_dom_sf"/>
</dbReference>
<proteinExistence type="predicted"/>
<dbReference type="InterPro" id="IPR001680">
    <property type="entry name" value="WD40_rpt"/>
</dbReference>
<dbReference type="PANTHER" id="PTHR16017:SF0">
    <property type="entry name" value="WD REPEAT-CONTAINING PROTEIN 70"/>
    <property type="match status" value="1"/>
</dbReference>
<reference evidence="5 6" key="1">
    <citation type="journal article" date="2024" name="Nat. Commun.">
        <title>Phylogenomics reveals the evolutionary origins of lichenization in chlorophyte algae.</title>
        <authorList>
            <person name="Puginier C."/>
            <person name="Libourel C."/>
            <person name="Otte J."/>
            <person name="Skaloud P."/>
            <person name="Haon M."/>
            <person name="Grisel S."/>
            <person name="Petersen M."/>
            <person name="Berrin J.G."/>
            <person name="Delaux P.M."/>
            <person name="Dal Grande F."/>
            <person name="Keller J."/>
        </authorList>
    </citation>
    <scope>NUCLEOTIDE SEQUENCE [LARGE SCALE GENOMIC DNA]</scope>
    <source>
        <strain evidence="5 6">SAG 245.80</strain>
    </source>
</reference>
<accession>A0AAW1S736</accession>
<dbReference type="PANTHER" id="PTHR16017">
    <property type="entry name" value="GASTRULATION DEFECTIVE PROTEIN 1-RELATED"/>
    <property type="match status" value="1"/>
</dbReference>
<dbReference type="PROSITE" id="PS50082">
    <property type="entry name" value="WD_REPEATS_2"/>
    <property type="match status" value="2"/>
</dbReference>
<dbReference type="InterPro" id="IPR019775">
    <property type="entry name" value="WD40_repeat_CS"/>
</dbReference>
<dbReference type="Gene3D" id="2.130.10.10">
    <property type="entry name" value="YVTN repeat-like/Quinoprotein amine dehydrogenase"/>
    <property type="match status" value="2"/>
</dbReference>